<name>A0A166VH58_9AGAM</name>
<feature type="region of interest" description="Disordered" evidence="1">
    <location>
        <begin position="1"/>
        <end position="62"/>
    </location>
</feature>
<dbReference type="OrthoDB" id="3296156at2759"/>
<dbReference type="Proteomes" id="UP000076532">
    <property type="component" value="Unassembled WGS sequence"/>
</dbReference>
<accession>A0A166VH58</accession>
<feature type="compositionally biased region" description="Polar residues" evidence="1">
    <location>
        <begin position="29"/>
        <end position="43"/>
    </location>
</feature>
<dbReference type="AlphaFoldDB" id="A0A166VH58"/>
<protein>
    <submittedName>
        <fullName evidence="2">Uncharacterized protein</fullName>
    </submittedName>
</protein>
<proteinExistence type="predicted"/>
<gene>
    <name evidence="2" type="ORF">FIBSPDRAFT_944232</name>
</gene>
<evidence type="ECO:0000313" key="2">
    <source>
        <dbReference type="EMBL" id="KZP32724.1"/>
    </source>
</evidence>
<sequence length="163" mass="17736">MNSLSHGVSGNWPLSGTESDNEHRDDDQTTVVQGSPPRSSISMQGEWPGGKPQFLPDDVPPPATFEEADCLMGLARTAQDIQETAKRLVKQRAHECKLRAHMYEMQAKKAESRLGEAELDIGRTSLAVRRSGCFAYPSPTVAMARYGNASTAAAALDEISLYI</sequence>
<reference evidence="2 3" key="1">
    <citation type="journal article" date="2016" name="Mol. Biol. Evol.">
        <title>Comparative Genomics of Early-Diverging Mushroom-Forming Fungi Provides Insights into the Origins of Lignocellulose Decay Capabilities.</title>
        <authorList>
            <person name="Nagy L.G."/>
            <person name="Riley R."/>
            <person name="Tritt A."/>
            <person name="Adam C."/>
            <person name="Daum C."/>
            <person name="Floudas D."/>
            <person name="Sun H."/>
            <person name="Yadav J.S."/>
            <person name="Pangilinan J."/>
            <person name="Larsson K.H."/>
            <person name="Matsuura K."/>
            <person name="Barry K."/>
            <person name="Labutti K."/>
            <person name="Kuo R."/>
            <person name="Ohm R.A."/>
            <person name="Bhattacharya S.S."/>
            <person name="Shirouzu T."/>
            <person name="Yoshinaga Y."/>
            <person name="Martin F.M."/>
            <person name="Grigoriev I.V."/>
            <person name="Hibbett D.S."/>
        </authorList>
    </citation>
    <scope>NUCLEOTIDE SEQUENCE [LARGE SCALE GENOMIC DNA]</scope>
    <source>
        <strain evidence="2 3">CBS 109695</strain>
    </source>
</reference>
<organism evidence="2 3">
    <name type="scientific">Athelia psychrophila</name>
    <dbReference type="NCBI Taxonomy" id="1759441"/>
    <lineage>
        <taxon>Eukaryota</taxon>
        <taxon>Fungi</taxon>
        <taxon>Dikarya</taxon>
        <taxon>Basidiomycota</taxon>
        <taxon>Agaricomycotina</taxon>
        <taxon>Agaricomycetes</taxon>
        <taxon>Agaricomycetidae</taxon>
        <taxon>Atheliales</taxon>
        <taxon>Atheliaceae</taxon>
        <taxon>Athelia</taxon>
    </lineage>
</organism>
<dbReference type="EMBL" id="KV417485">
    <property type="protein sequence ID" value="KZP32724.1"/>
    <property type="molecule type" value="Genomic_DNA"/>
</dbReference>
<feature type="compositionally biased region" description="Polar residues" evidence="1">
    <location>
        <begin position="1"/>
        <end position="18"/>
    </location>
</feature>
<evidence type="ECO:0000256" key="1">
    <source>
        <dbReference type="SAM" id="MobiDB-lite"/>
    </source>
</evidence>
<keyword evidence="3" id="KW-1185">Reference proteome</keyword>
<evidence type="ECO:0000313" key="3">
    <source>
        <dbReference type="Proteomes" id="UP000076532"/>
    </source>
</evidence>